<comment type="caution">
    <text evidence="1">The sequence shown here is derived from an EMBL/GenBank/DDBJ whole genome shotgun (WGS) entry which is preliminary data.</text>
</comment>
<sequence length="145" mass="16996">MQHFQSIPDIKPLLFQFFINKKKHIQLEFYQLKINMQIQSRANQQNLQSIQSHLHHSERTNAILISMGLYEGLDLSSQSVHQVICRASRARAIGQSYLSCQEWMCIRLTVFQSVDWTPVLLVLGLTLIEWKTILVFWLNQILNQS</sequence>
<accession>A0A8S1YJI8</accession>
<keyword evidence="2" id="KW-1185">Reference proteome</keyword>
<dbReference type="AlphaFoldDB" id="A0A8S1YJI8"/>
<proteinExistence type="predicted"/>
<evidence type="ECO:0000313" key="2">
    <source>
        <dbReference type="Proteomes" id="UP000683925"/>
    </source>
</evidence>
<name>A0A8S1YJI8_PAROT</name>
<reference evidence="1" key="1">
    <citation type="submission" date="2021-01" db="EMBL/GenBank/DDBJ databases">
        <authorList>
            <consortium name="Genoscope - CEA"/>
            <person name="William W."/>
        </authorList>
    </citation>
    <scope>NUCLEOTIDE SEQUENCE</scope>
</reference>
<protein>
    <submittedName>
        <fullName evidence="1">Uncharacterized protein</fullName>
    </submittedName>
</protein>
<organism evidence="1 2">
    <name type="scientific">Paramecium octaurelia</name>
    <dbReference type="NCBI Taxonomy" id="43137"/>
    <lineage>
        <taxon>Eukaryota</taxon>
        <taxon>Sar</taxon>
        <taxon>Alveolata</taxon>
        <taxon>Ciliophora</taxon>
        <taxon>Intramacronucleata</taxon>
        <taxon>Oligohymenophorea</taxon>
        <taxon>Peniculida</taxon>
        <taxon>Parameciidae</taxon>
        <taxon>Paramecium</taxon>
    </lineage>
</organism>
<dbReference type="Proteomes" id="UP000683925">
    <property type="component" value="Unassembled WGS sequence"/>
</dbReference>
<gene>
    <name evidence="1" type="ORF">POCTA_138.1.T1770008</name>
</gene>
<dbReference type="EMBL" id="CAJJDP010000181">
    <property type="protein sequence ID" value="CAD8214425.1"/>
    <property type="molecule type" value="Genomic_DNA"/>
</dbReference>
<evidence type="ECO:0000313" key="1">
    <source>
        <dbReference type="EMBL" id="CAD8214425.1"/>
    </source>
</evidence>